<dbReference type="Gene3D" id="1.20.120.450">
    <property type="entry name" value="dinb family like domain"/>
    <property type="match status" value="1"/>
</dbReference>
<sequence length="195" mass="21701">MGQAWVGALVHRESAGTGSVWRPEFTVPRLTWMDLRTWLTGDLQSLRLRLDRSVLSVIPASRMAERVDGGGIAPVYVLWHTARHHDLAVNGVLRGTDEVLTEWADRVGVAADTWRGLAEAEDLDLVDRLDPEAVGGYLQAVISCTLDWVADSDLDLLDTVADSTAALSRIGTPEDRFDWLYSMWDAQPGHFFLSW</sequence>
<proteinExistence type="predicted"/>
<organism evidence="1">
    <name type="scientific">marine metagenome</name>
    <dbReference type="NCBI Taxonomy" id="408172"/>
    <lineage>
        <taxon>unclassified sequences</taxon>
        <taxon>metagenomes</taxon>
        <taxon>ecological metagenomes</taxon>
    </lineage>
</organism>
<gene>
    <name evidence="1" type="ORF">METZ01_LOCUS273942</name>
</gene>
<reference evidence="1" key="1">
    <citation type="submission" date="2018-05" db="EMBL/GenBank/DDBJ databases">
        <authorList>
            <person name="Lanie J.A."/>
            <person name="Ng W.-L."/>
            <person name="Kazmierczak K.M."/>
            <person name="Andrzejewski T.M."/>
            <person name="Davidsen T.M."/>
            <person name="Wayne K.J."/>
            <person name="Tettelin H."/>
            <person name="Glass J.I."/>
            <person name="Rusch D."/>
            <person name="Podicherti R."/>
            <person name="Tsui H.-C.T."/>
            <person name="Winkler M.E."/>
        </authorList>
    </citation>
    <scope>NUCLEOTIDE SEQUENCE</scope>
</reference>
<accession>A0A382K9S3</accession>
<feature type="non-terminal residue" evidence="1">
    <location>
        <position position="195"/>
    </location>
</feature>
<protein>
    <recommendedName>
        <fullName evidence="2">DinB-like domain-containing protein</fullName>
    </recommendedName>
</protein>
<dbReference type="InterPro" id="IPR034660">
    <property type="entry name" value="DinB/YfiT-like"/>
</dbReference>
<dbReference type="AlphaFoldDB" id="A0A382K9S3"/>
<evidence type="ECO:0008006" key="2">
    <source>
        <dbReference type="Google" id="ProtNLM"/>
    </source>
</evidence>
<dbReference type="EMBL" id="UINC01079262">
    <property type="protein sequence ID" value="SVC21088.1"/>
    <property type="molecule type" value="Genomic_DNA"/>
</dbReference>
<evidence type="ECO:0000313" key="1">
    <source>
        <dbReference type="EMBL" id="SVC21088.1"/>
    </source>
</evidence>
<name>A0A382K9S3_9ZZZZ</name>